<proteinExistence type="predicted"/>
<protein>
    <submittedName>
        <fullName evidence="2">Uncharacterized protein</fullName>
    </submittedName>
</protein>
<dbReference type="RefSeq" id="WP_067336837.1">
    <property type="nucleotide sequence ID" value="NZ_LZNA01000036.1"/>
</dbReference>
<evidence type="ECO:0000313" key="2">
    <source>
        <dbReference type="EMBL" id="OBX80472.1"/>
    </source>
</evidence>
<sequence>MKKQNLIFIVGVVLFIFFLIALVKYFRVSDNQQINSVMIDNQQKDKNGTLTPINNGITPSSVAISSIDNTANTNSKTMSNEINFVPNTNWSDKTLNINGKQLTYRFGEGNPPEVALNPEQYLPRGDKDGIPYVTPKAEQQLKEFLSDKNLPELLNKCANFVNNQVIVQNPNVPREQLVSLMNNSDFDIENYLVIDKETGRKTINPNVDYKINDFLNTLNNPLERSPLVMQCFGLNRMDDFNKIQSEFQQLGREYTNTGAGIKGSEWKNQFENQQNSQ</sequence>
<dbReference type="Proteomes" id="UP000092616">
    <property type="component" value="Unassembled WGS sequence"/>
</dbReference>
<keyword evidence="1" id="KW-0812">Transmembrane</keyword>
<name>A0A1B8QEU0_9GAMM</name>
<comment type="caution">
    <text evidence="2">The sequence shown here is derived from an EMBL/GenBank/DDBJ whole genome shotgun (WGS) entry which is preliminary data.</text>
</comment>
<dbReference type="EMBL" id="LZNA01000036">
    <property type="protein sequence ID" value="OBX80472.1"/>
    <property type="molecule type" value="Genomic_DNA"/>
</dbReference>
<gene>
    <name evidence="2" type="ORF">A9306_07610</name>
</gene>
<reference evidence="2 3" key="1">
    <citation type="submission" date="2016-06" db="EMBL/GenBank/DDBJ databases">
        <title>Draft genome of Moraxella atlantae CCUG 59586.</title>
        <authorList>
            <person name="Salva-Serra F."/>
            <person name="Engstrom-Jakobsson H."/>
            <person name="Thorell K."/>
            <person name="Gonzales-Siles L."/>
            <person name="Karlsson R."/>
            <person name="Boulund F."/>
            <person name="Engstrand L."/>
            <person name="Kristiansson E."/>
            <person name="Moore E."/>
        </authorList>
    </citation>
    <scope>NUCLEOTIDE SEQUENCE [LARGE SCALE GENOMIC DNA]</scope>
    <source>
        <strain evidence="2 3">CCUG 59586</strain>
    </source>
</reference>
<keyword evidence="1" id="KW-0472">Membrane</keyword>
<organism evidence="2 3">
    <name type="scientific">Faucicola atlantae</name>
    <dbReference type="NCBI Taxonomy" id="34059"/>
    <lineage>
        <taxon>Bacteria</taxon>
        <taxon>Pseudomonadati</taxon>
        <taxon>Pseudomonadota</taxon>
        <taxon>Gammaproteobacteria</taxon>
        <taxon>Moraxellales</taxon>
        <taxon>Moraxellaceae</taxon>
        <taxon>Faucicola</taxon>
    </lineage>
</organism>
<keyword evidence="1" id="KW-1133">Transmembrane helix</keyword>
<evidence type="ECO:0000313" key="3">
    <source>
        <dbReference type="Proteomes" id="UP000092616"/>
    </source>
</evidence>
<feature type="transmembrane region" description="Helical" evidence="1">
    <location>
        <begin position="6"/>
        <end position="26"/>
    </location>
</feature>
<evidence type="ECO:0000256" key="1">
    <source>
        <dbReference type="SAM" id="Phobius"/>
    </source>
</evidence>
<accession>A0A1B8QEU0</accession>
<dbReference type="AlphaFoldDB" id="A0A1B8QEU0"/>
<keyword evidence="3" id="KW-1185">Reference proteome</keyword>